<evidence type="ECO:0000313" key="11">
    <source>
        <dbReference type="EMBL" id="GER60399.1"/>
    </source>
</evidence>
<comment type="caution">
    <text evidence="11">The sequence shown here is derived from an EMBL/GenBank/DDBJ whole genome shotgun (WGS) entry which is preliminary data.</text>
</comment>
<keyword evidence="5 9" id="KW-0676">Redox-active center</keyword>
<dbReference type="PROSITE" id="PS00194">
    <property type="entry name" value="THIOREDOXIN_1"/>
    <property type="match status" value="1"/>
</dbReference>
<evidence type="ECO:0000256" key="7">
    <source>
        <dbReference type="PIRNR" id="PIRNR000077"/>
    </source>
</evidence>
<evidence type="ECO:0000259" key="10">
    <source>
        <dbReference type="PROSITE" id="PS51352"/>
    </source>
</evidence>
<dbReference type="CDD" id="cd02947">
    <property type="entry name" value="TRX_family"/>
    <property type="match status" value="1"/>
</dbReference>
<name>A0A5J4IRC6_9FLAO</name>
<dbReference type="GO" id="GO:0005829">
    <property type="term" value="C:cytosol"/>
    <property type="evidence" value="ECO:0007669"/>
    <property type="project" value="TreeGrafter"/>
</dbReference>
<evidence type="ECO:0000256" key="8">
    <source>
        <dbReference type="PIRSR" id="PIRSR000077-1"/>
    </source>
</evidence>
<dbReference type="FunFam" id="3.40.30.10:FF:000001">
    <property type="entry name" value="Thioredoxin"/>
    <property type="match status" value="1"/>
</dbReference>
<dbReference type="AlphaFoldDB" id="A0A5J4IRC6"/>
<comment type="similarity">
    <text evidence="1 7">Belongs to the thioredoxin family.</text>
</comment>
<dbReference type="Proteomes" id="UP000326509">
    <property type="component" value="Unassembled WGS sequence"/>
</dbReference>
<evidence type="ECO:0000256" key="5">
    <source>
        <dbReference type="ARBA" id="ARBA00023284"/>
    </source>
</evidence>
<evidence type="ECO:0000256" key="1">
    <source>
        <dbReference type="ARBA" id="ARBA00008987"/>
    </source>
</evidence>
<organism evidence="11 12">
    <name type="scientific">Patiriisocius marinus</name>
    <dbReference type="NCBI Taxonomy" id="1397112"/>
    <lineage>
        <taxon>Bacteria</taxon>
        <taxon>Pseudomonadati</taxon>
        <taxon>Bacteroidota</taxon>
        <taxon>Flavobacteriia</taxon>
        <taxon>Flavobacteriales</taxon>
        <taxon>Flavobacteriaceae</taxon>
        <taxon>Patiriisocius</taxon>
    </lineage>
</organism>
<accession>A0A5J4IRC6</accession>
<feature type="domain" description="Thioredoxin" evidence="10">
    <location>
        <begin position="1"/>
        <end position="125"/>
    </location>
</feature>
<evidence type="ECO:0000256" key="2">
    <source>
        <dbReference type="ARBA" id="ARBA00022448"/>
    </source>
</evidence>
<feature type="site" description="Contributes to redox potential value" evidence="8">
    <location>
        <position position="51"/>
    </location>
</feature>
<dbReference type="SUPFAM" id="SSF52833">
    <property type="entry name" value="Thioredoxin-like"/>
    <property type="match status" value="1"/>
</dbReference>
<feature type="active site" description="Nucleophile" evidence="8">
    <location>
        <position position="50"/>
    </location>
</feature>
<dbReference type="NCBIfam" id="TIGR01068">
    <property type="entry name" value="thioredoxin"/>
    <property type="match status" value="1"/>
</dbReference>
<evidence type="ECO:0000313" key="12">
    <source>
        <dbReference type="Proteomes" id="UP000326509"/>
    </source>
</evidence>
<evidence type="ECO:0000256" key="4">
    <source>
        <dbReference type="ARBA" id="ARBA00023157"/>
    </source>
</evidence>
<sequence length="125" mass="13701">MCIDLLTLFPPQVGNQNLKKMALEITDATFEETVLNSDKPVVVDFWAAWCGPCRMVGPIIDELSNDYEGKAIVGKMDVDANQEFAAKYGVRNIPTVLVFHKGELVGRQVGVAQKSVYAEAIDGLL</sequence>
<dbReference type="GO" id="GO:0045454">
    <property type="term" value="P:cell redox homeostasis"/>
    <property type="evidence" value="ECO:0007669"/>
    <property type="project" value="TreeGrafter"/>
</dbReference>
<evidence type="ECO:0000256" key="6">
    <source>
        <dbReference type="NCBIfam" id="TIGR01068"/>
    </source>
</evidence>
<dbReference type="InterPro" id="IPR013766">
    <property type="entry name" value="Thioredoxin_domain"/>
</dbReference>
<dbReference type="Gene3D" id="3.40.30.10">
    <property type="entry name" value="Glutaredoxin"/>
    <property type="match status" value="1"/>
</dbReference>
<evidence type="ECO:0000256" key="9">
    <source>
        <dbReference type="PIRSR" id="PIRSR000077-4"/>
    </source>
</evidence>
<keyword evidence="3" id="KW-0249">Electron transport</keyword>
<keyword evidence="4 9" id="KW-1015">Disulfide bond</keyword>
<evidence type="ECO:0000256" key="3">
    <source>
        <dbReference type="ARBA" id="ARBA00022982"/>
    </source>
</evidence>
<feature type="site" description="Deprotonates C-terminal active site Cys" evidence="8">
    <location>
        <position position="44"/>
    </location>
</feature>
<dbReference type="PANTHER" id="PTHR45663:SF11">
    <property type="entry name" value="GEO12009P1"/>
    <property type="match status" value="1"/>
</dbReference>
<dbReference type="PROSITE" id="PS51352">
    <property type="entry name" value="THIOREDOXIN_2"/>
    <property type="match status" value="1"/>
</dbReference>
<dbReference type="PRINTS" id="PR00421">
    <property type="entry name" value="THIOREDOXIN"/>
</dbReference>
<reference evidence="11 12" key="1">
    <citation type="submission" date="2019-08" db="EMBL/GenBank/DDBJ databases">
        <title>Draft genome sequence of Ulvibacter marinus type strain NBRC 109484.</title>
        <authorList>
            <person name="Kawano K."/>
            <person name="Ushijima N."/>
            <person name="Kihara M."/>
            <person name="Itoh H."/>
        </authorList>
    </citation>
    <scope>NUCLEOTIDE SEQUENCE [LARGE SCALE GENOMIC DNA]</scope>
    <source>
        <strain evidence="11 12">NBRC 109484</strain>
    </source>
</reference>
<dbReference type="EMBL" id="BKCG01000007">
    <property type="protein sequence ID" value="GER60399.1"/>
    <property type="molecule type" value="Genomic_DNA"/>
</dbReference>
<feature type="active site" description="Nucleophile" evidence="8">
    <location>
        <position position="53"/>
    </location>
</feature>
<feature type="site" description="Contributes to redox potential value" evidence="8">
    <location>
        <position position="52"/>
    </location>
</feature>
<dbReference type="Pfam" id="PF00085">
    <property type="entry name" value="Thioredoxin"/>
    <property type="match status" value="1"/>
</dbReference>
<dbReference type="InterPro" id="IPR005746">
    <property type="entry name" value="Thioredoxin"/>
</dbReference>
<dbReference type="InterPro" id="IPR017937">
    <property type="entry name" value="Thioredoxin_CS"/>
</dbReference>
<proteinExistence type="inferred from homology"/>
<keyword evidence="2" id="KW-0813">Transport</keyword>
<keyword evidence="12" id="KW-1185">Reference proteome</keyword>
<dbReference type="InterPro" id="IPR036249">
    <property type="entry name" value="Thioredoxin-like_sf"/>
</dbReference>
<feature type="disulfide bond" description="Redox-active" evidence="9">
    <location>
        <begin position="50"/>
        <end position="53"/>
    </location>
</feature>
<protein>
    <recommendedName>
        <fullName evidence="6 7">Thioredoxin</fullName>
    </recommendedName>
</protein>
<dbReference type="GO" id="GO:0015035">
    <property type="term" value="F:protein-disulfide reductase activity"/>
    <property type="evidence" value="ECO:0007669"/>
    <property type="project" value="UniProtKB-UniRule"/>
</dbReference>
<dbReference type="PANTHER" id="PTHR45663">
    <property type="entry name" value="GEO12009P1"/>
    <property type="match status" value="1"/>
</dbReference>
<dbReference type="PIRSF" id="PIRSF000077">
    <property type="entry name" value="Thioredoxin"/>
    <property type="match status" value="1"/>
</dbReference>
<gene>
    <name evidence="11" type="ORF">ULMA_25070</name>
</gene>